<dbReference type="InterPro" id="IPR016181">
    <property type="entry name" value="Acyl_CoA_acyltransferase"/>
</dbReference>
<gene>
    <name evidence="2" type="ORF">BST63_02330</name>
</gene>
<evidence type="ECO:0000259" key="1">
    <source>
        <dbReference type="PROSITE" id="PS51186"/>
    </source>
</evidence>
<evidence type="ECO:0000313" key="3">
    <source>
        <dbReference type="Proteomes" id="UP000193884"/>
    </source>
</evidence>
<dbReference type="InterPro" id="IPR000182">
    <property type="entry name" value="GNAT_dom"/>
</dbReference>
<dbReference type="EMBL" id="NAFK01000112">
    <property type="protein sequence ID" value="OSJ35233.1"/>
    <property type="molecule type" value="Genomic_DNA"/>
</dbReference>
<dbReference type="PROSITE" id="PS51186">
    <property type="entry name" value="GNAT"/>
    <property type="match status" value="1"/>
</dbReference>
<dbReference type="RefSeq" id="WP_085383330.1">
    <property type="nucleotide sequence ID" value="NZ_NAFJ01000107.1"/>
</dbReference>
<organism evidence="2 3">
    <name type="scientific">Bradyrhizobium canariense</name>
    <dbReference type="NCBI Taxonomy" id="255045"/>
    <lineage>
        <taxon>Bacteria</taxon>
        <taxon>Pseudomonadati</taxon>
        <taxon>Pseudomonadota</taxon>
        <taxon>Alphaproteobacteria</taxon>
        <taxon>Hyphomicrobiales</taxon>
        <taxon>Nitrobacteraceae</taxon>
        <taxon>Bradyrhizobium</taxon>
    </lineage>
</organism>
<dbReference type="Proteomes" id="UP000193884">
    <property type="component" value="Unassembled WGS sequence"/>
</dbReference>
<comment type="caution">
    <text evidence="2">The sequence shown here is derived from an EMBL/GenBank/DDBJ whole genome shotgun (WGS) entry which is preliminary data.</text>
</comment>
<dbReference type="Gene3D" id="3.40.630.30">
    <property type="match status" value="1"/>
</dbReference>
<keyword evidence="3" id="KW-1185">Reference proteome</keyword>
<dbReference type="CDD" id="cd04301">
    <property type="entry name" value="NAT_SF"/>
    <property type="match status" value="1"/>
</dbReference>
<dbReference type="Pfam" id="PF00583">
    <property type="entry name" value="Acetyltransf_1"/>
    <property type="match status" value="1"/>
</dbReference>
<feature type="domain" description="N-acetyltransferase" evidence="1">
    <location>
        <begin position="3"/>
        <end position="164"/>
    </location>
</feature>
<name>A0ABX3XAL1_9BRAD</name>
<evidence type="ECO:0000313" key="2">
    <source>
        <dbReference type="EMBL" id="OSJ35233.1"/>
    </source>
</evidence>
<sequence>MWYELRRLQTGDLPQVTDIYNAACRARESTQGTRPWSVAEMHQFLFSLRSSFVSYTCISKGNVIGWAALTPHHINEGVRQTAEMSLFVQGAFRHKGVGSALAHAVLSQQSTANLHCILAMAFADTPNVISFAERKCSLSVAGCLPGAFSDNGNNHDILVLQRLIGT</sequence>
<protein>
    <submittedName>
        <fullName evidence="2">Phosphinothricin acetyltransferase</fullName>
    </submittedName>
</protein>
<accession>A0ABX3XAL1</accession>
<proteinExistence type="predicted"/>
<dbReference type="SUPFAM" id="SSF55729">
    <property type="entry name" value="Acyl-CoA N-acyltransferases (Nat)"/>
    <property type="match status" value="1"/>
</dbReference>
<reference evidence="2 3" key="1">
    <citation type="submission" date="2017-03" db="EMBL/GenBank/DDBJ databases">
        <title>Whole genome sequences of fourteen strains of Bradyrhizobium canariense and one strain of Bradyrhizobium japonicum isolated from Lupinus (Papilionoideae: Genisteae) species in Algeria.</title>
        <authorList>
            <person name="Crovadore J."/>
            <person name="Chekireb D."/>
            <person name="Brachmann A."/>
            <person name="Chablais R."/>
            <person name="Cochard B."/>
            <person name="Lefort F."/>
        </authorList>
    </citation>
    <scope>NUCLEOTIDE SEQUENCE [LARGE SCALE GENOMIC DNA]</scope>
    <source>
        <strain evidence="2 3">UBMAN05</strain>
    </source>
</reference>